<dbReference type="InterPro" id="IPR050662">
    <property type="entry name" value="Sec-metab_biosynth-thioest"/>
</dbReference>
<dbReference type="Pfam" id="PF00753">
    <property type="entry name" value="Lactamase_B"/>
    <property type="match status" value="1"/>
</dbReference>
<protein>
    <submittedName>
        <fullName evidence="2">Glyoxylase, beta-lactamase superfamily II</fullName>
    </submittedName>
</protein>
<evidence type="ECO:0000313" key="2">
    <source>
        <dbReference type="EMBL" id="SMD31331.1"/>
    </source>
</evidence>
<accession>A0A8G2FXP5</accession>
<name>A0A8G2FXP5_PICTO</name>
<keyword evidence="3" id="KW-1185">Reference proteome</keyword>
<dbReference type="PANTHER" id="PTHR23131:SF4">
    <property type="entry name" value="METALLO-BETA-LACTAMASE SUPERFAMILY POTEIN"/>
    <property type="match status" value="1"/>
</dbReference>
<dbReference type="InterPro" id="IPR001279">
    <property type="entry name" value="Metallo-B-lactamas"/>
</dbReference>
<sequence>MRLLKVPVEIPALRTANIYLNDNFIIDSGMSRYSYDYIKSSINVDDIDFIVISHMHIDHIGGALYFQKENNIDVYIGINELKYIENIDEYIDFYRSLIKDSGAPDAIIEKIISDNIIGKYIDYYREINLKPLNYINGYSIIDTPGHSPGSICIYDSYNERLFSGDHVLERITPNVSMYYGNPLDDYIKSLEKLKNISIRSIYPGHGNVINNVGSRIDEIIEHHNIRLNQIRSLLKHDMTAFEIASGITWHYNFNDMDGNQLGFAIIETVSHLKYLEEKGEIKRSGIYYRFI</sequence>
<dbReference type="AlphaFoldDB" id="A0A8G2FXP5"/>
<feature type="domain" description="Metallo-beta-lactamase" evidence="1">
    <location>
        <begin position="15"/>
        <end position="205"/>
    </location>
</feature>
<dbReference type="Gene3D" id="1.10.10.10">
    <property type="entry name" value="Winged helix-like DNA-binding domain superfamily/Winged helix DNA-binding domain"/>
    <property type="match status" value="1"/>
</dbReference>
<dbReference type="Gene3D" id="3.60.15.10">
    <property type="entry name" value="Ribonuclease Z/Hydroxyacylglutathione hydrolase-like"/>
    <property type="match status" value="1"/>
</dbReference>
<evidence type="ECO:0000313" key="3">
    <source>
        <dbReference type="Proteomes" id="UP000192315"/>
    </source>
</evidence>
<dbReference type="Proteomes" id="UP000192315">
    <property type="component" value="Unassembled WGS sequence"/>
</dbReference>
<dbReference type="InterPro" id="IPR036866">
    <property type="entry name" value="RibonucZ/Hydroxyglut_hydro"/>
</dbReference>
<organism evidence="2 3">
    <name type="scientific">Picrophilus torridus (strain ATCC 700027 / DSM 9790 / JCM 10055 / NBRC 100828 / KAW 2/3)</name>
    <dbReference type="NCBI Taxonomy" id="1122961"/>
    <lineage>
        <taxon>Archaea</taxon>
        <taxon>Methanobacteriati</taxon>
        <taxon>Thermoplasmatota</taxon>
        <taxon>Thermoplasmata</taxon>
        <taxon>Thermoplasmatales</taxon>
        <taxon>Picrophilaceae</taxon>
        <taxon>Picrophilus</taxon>
    </lineage>
</organism>
<comment type="caution">
    <text evidence="2">The sequence shown here is derived from an EMBL/GenBank/DDBJ whole genome shotgun (WGS) entry which is preliminary data.</text>
</comment>
<gene>
    <name evidence="2" type="ORF">SAMN02745355_1259</name>
</gene>
<dbReference type="SMART" id="SM00849">
    <property type="entry name" value="Lactamase_B"/>
    <property type="match status" value="1"/>
</dbReference>
<reference evidence="2 3" key="1">
    <citation type="submission" date="2017-04" db="EMBL/GenBank/DDBJ databases">
        <authorList>
            <person name="Varghese N."/>
            <person name="Submissions S."/>
        </authorList>
    </citation>
    <scope>NUCLEOTIDE SEQUENCE [LARGE SCALE GENOMIC DNA]</scope>
    <source>
        <strain evidence="2 3">DSM 9789</strain>
    </source>
</reference>
<dbReference type="InterPro" id="IPR036388">
    <property type="entry name" value="WH-like_DNA-bd_sf"/>
</dbReference>
<dbReference type="EMBL" id="FWYE01000003">
    <property type="protein sequence ID" value="SMD31331.1"/>
    <property type="molecule type" value="Genomic_DNA"/>
</dbReference>
<dbReference type="CDD" id="cd07725">
    <property type="entry name" value="TTHA1429-like_MBL-fold"/>
    <property type="match status" value="1"/>
</dbReference>
<dbReference type="PANTHER" id="PTHR23131">
    <property type="entry name" value="ENDORIBONUCLEASE LACTB2"/>
    <property type="match status" value="1"/>
</dbReference>
<evidence type="ECO:0000259" key="1">
    <source>
        <dbReference type="SMART" id="SM00849"/>
    </source>
</evidence>
<dbReference type="RefSeq" id="WP_084273027.1">
    <property type="nucleotide sequence ID" value="NZ_FWYE01000003.1"/>
</dbReference>
<dbReference type="SUPFAM" id="SSF56281">
    <property type="entry name" value="Metallo-hydrolase/oxidoreductase"/>
    <property type="match status" value="1"/>
</dbReference>
<proteinExistence type="predicted"/>